<dbReference type="PANTHER" id="PTHR11559">
    <property type="entry name" value="CARBOXYLESTERASE"/>
    <property type="match status" value="1"/>
</dbReference>
<dbReference type="InterPro" id="IPR002018">
    <property type="entry name" value="CarbesteraseB"/>
</dbReference>
<evidence type="ECO:0000259" key="2">
    <source>
        <dbReference type="Pfam" id="PF00135"/>
    </source>
</evidence>
<gene>
    <name evidence="3" type="ORF">LTR97_004129</name>
</gene>
<feature type="compositionally biased region" description="Polar residues" evidence="1">
    <location>
        <begin position="1"/>
        <end position="22"/>
    </location>
</feature>
<comment type="caution">
    <text evidence="3">The sequence shown here is derived from an EMBL/GenBank/DDBJ whole genome shotgun (WGS) entry which is preliminary data.</text>
</comment>
<evidence type="ECO:0000313" key="3">
    <source>
        <dbReference type="EMBL" id="KAK5703180.1"/>
    </source>
</evidence>
<dbReference type="InterPro" id="IPR050309">
    <property type="entry name" value="Type-B_Carboxylest/Lipase"/>
</dbReference>
<dbReference type="InterPro" id="IPR029058">
    <property type="entry name" value="AB_hydrolase_fold"/>
</dbReference>
<evidence type="ECO:0000313" key="4">
    <source>
        <dbReference type="Proteomes" id="UP001310594"/>
    </source>
</evidence>
<dbReference type="EMBL" id="JAVRQU010000005">
    <property type="protein sequence ID" value="KAK5703180.1"/>
    <property type="molecule type" value="Genomic_DNA"/>
</dbReference>
<sequence length="446" mass="47814">MPTITLPQGTYNGATTSSTTSDNKGKTNYYHNIPYAQPFTRFQPPQPIQPASNPDTVIDATNFGPICPQNPSRLEPYIYGPWPTPPNGGEMDERLCGVLSVYQPENAAGSEKLLPVIVYAHGGAWQTGSSQISWYTGTALSRDGDCVVVTINYRCGVLGFLHQLSTTTCTNDSDLALGNQDHILALEWVRSNISRFGGDPENVTAAGQSAGAYNTQLLFDVPQARGLFRRAIIMSSPADMVFGPEDAAKVTEIVKRSLPEGKTLESATVEDLLVAQAEATKVSGGVAQFAPVTFDGVAPGAKGGVVGKEGRKDVLVTWTQHDGSAFAALSQGPSTTATHDLSVKLTNALFKEPSIRLAERLDKAGHRVVTLEHQWSPEGYGLGATHCVDLPLVLGDFRAWGKAPIHGSSTEEEWDRRGKGVREAFGRFARDGTMPGSVEGTSMKTY</sequence>
<organism evidence="3 4">
    <name type="scientific">Elasticomyces elasticus</name>
    <dbReference type="NCBI Taxonomy" id="574655"/>
    <lineage>
        <taxon>Eukaryota</taxon>
        <taxon>Fungi</taxon>
        <taxon>Dikarya</taxon>
        <taxon>Ascomycota</taxon>
        <taxon>Pezizomycotina</taxon>
        <taxon>Dothideomycetes</taxon>
        <taxon>Dothideomycetidae</taxon>
        <taxon>Mycosphaerellales</taxon>
        <taxon>Teratosphaeriaceae</taxon>
        <taxon>Elasticomyces</taxon>
    </lineage>
</organism>
<feature type="domain" description="Carboxylesterase type B" evidence="2">
    <location>
        <begin position="2"/>
        <end position="337"/>
    </location>
</feature>
<feature type="region of interest" description="Disordered" evidence="1">
    <location>
        <begin position="1"/>
        <end position="28"/>
    </location>
</feature>
<protein>
    <recommendedName>
        <fullName evidence="2">Carboxylesterase type B domain-containing protein</fullName>
    </recommendedName>
</protein>
<proteinExistence type="predicted"/>
<dbReference type="SUPFAM" id="SSF53474">
    <property type="entry name" value="alpha/beta-Hydrolases"/>
    <property type="match status" value="1"/>
</dbReference>
<accession>A0AAN7WEU8</accession>
<dbReference type="Gene3D" id="3.40.50.1820">
    <property type="entry name" value="alpha/beta hydrolase"/>
    <property type="match status" value="1"/>
</dbReference>
<name>A0AAN7WEU8_9PEZI</name>
<reference evidence="3" key="1">
    <citation type="submission" date="2023-08" db="EMBL/GenBank/DDBJ databases">
        <title>Black Yeasts Isolated from many extreme environments.</title>
        <authorList>
            <person name="Coleine C."/>
            <person name="Stajich J.E."/>
            <person name="Selbmann L."/>
        </authorList>
    </citation>
    <scope>NUCLEOTIDE SEQUENCE</scope>
    <source>
        <strain evidence="3">CCFEE 5810</strain>
    </source>
</reference>
<evidence type="ECO:0000256" key="1">
    <source>
        <dbReference type="SAM" id="MobiDB-lite"/>
    </source>
</evidence>
<dbReference type="AlphaFoldDB" id="A0AAN7WEU8"/>
<dbReference type="Proteomes" id="UP001310594">
    <property type="component" value="Unassembled WGS sequence"/>
</dbReference>
<dbReference type="Pfam" id="PF00135">
    <property type="entry name" value="COesterase"/>
    <property type="match status" value="1"/>
</dbReference>